<proteinExistence type="predicted"/>
<reference evidence="1 2" key="1">
    <citation type="submission" date="2024-10" db="EMBL/GenBank/DDBJ databases">
        <authorList>
            <person name="Ratan Roy A."/>
            <person name="Morales Sandoval P.H."/>
            <person name="De Los Santos Villalobos S."/>
            <person name="Chakraborty S."/>
            <person name="Mukherjee J."/>
        </authorList>
    </citation>
    <scope>NUCLEOTIDE SEQUENCE [LARGE SCALE GENOMIC DNA]</scope>
    <source>
        <strain evidence="1 2">S1</strain>
    </source>
</reference>
<evidence type="ECO:0000313" key="1">
    <source>
        <dbReference type="EMBL" id="MFE4108237.1"/>
    </source>
</evidence>
<evidence type="ECO:0008006" key="3">
    <source>
        <dbReference type="Google" id="ProtNLM"/>
    </source>
</evidence>
<accession>A0ABW6IK65</accession>
<dbReference type="Proteomes" id="UP001600165">
    <property type="component" value="Unassembled WGS sequence"/>
</dbReference>
<gene>
    <name evidence="1" type="ORF">ACFVKH_18295</name>
</gene>
<protein>
    <recommendedName>
        <fullName evidence="3">Phycobilisome protein</fullName>
    </recommendedName>
</protein>
<dbReference type="SUPFAM" id="SSF47336">
    <property type="entry name" value="ACP-like"/>
    <property type="match status" value="1"/>
</dbReference>
<name>A0ABW6IK65_9CYAN</name>
<keyword evidence="2" id="KW-1185">Reference proteome</keyword>
<comment type="caution">
    <text evidence="1">The sequence shown here is derived from an EMBL/GenBank/DDBJ whole genome shotgun (WGS) entry which is preliminary data.</text>
</comment>
<organism evidence="1 2">
    <name type="scientific">Almyronema epifaneia S1</name>
    <dbReference type="NCBI Taxonomy" id="2991925"/>
    <lineage>
        <taxon>Bacteria</taxon>
        <taxon>Bacillati</taxon>
        <taxon>Cyanobacteriota</taxon>
        <taxon>Cyanophyceae</taxon>
        <taxon>Nodosilineales</taxon>
        <taxon>Nodosilineaceae</taxon>
        <taxon>Almyronema</taxon>
        <taxon>Almyronema epifaneia</taxon>
    </lineage>
</organism>
<evidence type="ECO:0000313" key="2">
    <source>
        <dbReference type="Proteomes" id="UP001600165"/>
    </source>
</evidence>
<sequence length="149" mass="17595">MWQKLRNLYFSISTYHDLSPDLQLRRQVNQSLRSRDRLSLETWFRNYWQGSAAHPQAICLDLIRFVYIHLQDYSGLETGRLRPSDRLVEDLQFPSVCWFDWSIALCDDFCATFGIDISDTFDETQLQTLEDLVNCLHQFLSFKQSISSS</sequence>
<dbReference type="InterPro" id="IPR036736">
    <property type="entry name" value="ACP-like_sf"/>
</dbReference>
<dbReference type="EMBL" id="JBHZOL010000102">
    <property type="protein sequence ID" value="MFE4108237.1"/>
    <property type="molecule type" value="Genomic_DNA"/>
</dbReference>
<dbReference type="RefSeq" id="WP_377967761.1">
    <property type="nucleotide sequence ID" value="NZ_JBHZOL010000102.1"/>
</dbReference>